<dbReference type="OrthoDB" id="5429327at2"/>
<dbReference type="GO" id="GO:0003677">
    <property type="term" value="F:DNA binding"/>
    <property type="evidence" value="ECO:0007669"/>
    <property type="project" value="UniProtKB-UniRule"/>
</dbReference>
<evidence type="ECO:0000256" key="3">
    <source>
        <dbReference type="ARBA" id="ARBA00023172"/>
    </source>
</evidence>
<dbReference type="GO" id="GO:0006310">
    <property type="term" value="P:DNA recombination"/>
    <property type="evidence" value="ECO:0007669"/>
    <property type="project" value="UniProtKB-KW"/>
</dbReference>
<keyword evidence="2 4" id="KW-0238">DNA-binding</keyword>
<keyword evidence="3" id="KW-0233">DNA recombination</keyword>
<dbReference type="EMBL" id="FQZT01000009">
    <property type="protein sequence ID" value="SHJ48785.1"/>
    <property type="molecule type" value="Genomic_DNA"/>
</dbReference>
<dbReference type="SUPFAM" id="SSF56349">
    <property type="entry name" value="DNA breaking-rejoining enzymes"/>
    <property type="match status" value="1"/>
</dbReference>
<dbReference type="PROSITE" id="PS51898">
    <property type="entry name" value="TYR_RECOMBINASE"/>
    <property type="match status" value="1"/>
</dbReference>
<sequence>MASILKRGQYQWQVRIRKKGWPTQTKTFETKEEAARWARKMESEMDDGLFVSRKEAETNTLEEVLDRYCEEVTPNKEGAEQERNRIKHLKKTGLAKRFMSRIRSTDIAKYRDKRLSDGLSPYTVNNELILLSNVFNIARKEFGFESIKNPVSDVSRPKLPGGRNRRLLPGEEEKLSRALDREMNTLFVLALETGVRRGELLRYRWEHIDLESRVIHLPKTKNGEARDIPLSTTAVSALKKLPRRIDGNVFSISKDDVSRKFRETCNALDIQDLRWHDLRHEALSRLFEKGLGIMEVASISGHKTLQQLKRYTHLKAKDLALKLG</sequence>
<proteinExistence type="predicted"/>
<evidence type="ECO:0000256" key="2">
    <source>
        <dbReference type="ARBA" id="ARBA00023125"/>
    </source>
</evidence>
<name>A0A1M6JQ00_MALRU</name>
<feature type="domain" description="Tyr recombinase" evidence="5">
    <location>
        <begin position="162"/>
        <end position="324"/>
    </location>
</feature>
<dbReference type="InterPro" id="IPR050090">
    <property type="entry name" value="Tyrosine_recombinase_XerCD"/>
</dbReference>
<evidence type="ECO:0000313" key="8">
    <source>
        <dbReference type="Proteomes" id="UP000184171"/>
    </source>
</evidence>
<dbReference type="RefSeq" id="WP_072909049.1">
    <property type="nucleotide sequence ID" value="NZ_FQZT01000009.1"/>
</dbReference>
<reference evidence="7 8" key="1">
    <citation type="submission" date="2016-11" db="EMBL/GenBank/DDBJ databases">
        <authorList>
            <person name="Jaros S."/>
            <person name="Januszkiewicz K."/>
            <person name="Wedrychowicz H."/>
        </authorList>
    </citation>
    <scope>NUCLEOTIDE SEQUENCE [LARGE SCALE GENOMIC DNA]</scope>
    <source>
        <strain evidence="7 8">DSM 5091</strain>
    </source>
</reference>
<dbReference type="InterPro" id="IPR002104">
    <property type="entry name" value="Integrase_catalytic"/>
</dbReference>
<dbReference type="PANTHER" id="PTHR30349">
    <property type="entry name" value="PHAGE INTEGRASE-RELATED"/>
    <property type="match status" value="1"/>
</dbReference>
<dbReference type="STRING" id="1122189.SAMN02745165_02469"/>
<dbReference type="Pfam" id="PF00589">
    <property type="entry name" value="Phage_integrase"/>
    <property type="match status" value="1"/>
</dbReference>
<evidence type="ECO:0000259" key="5">
    <source>
        <dbReference type="PROSITE" id="PS51898"/>
    </source>
</evidence>
<dbReference type="InterPro" id="IPR044068">
    <property type="entry name" value="CB"/>
</dbReference>
<dbReference type="Gene3D" id="1.10.443.10">
    <property type="entry name" value="Intergrase catalytic core"/>
    <property type="match status" value="1"/>
</dbReference>
<dbReference type="InterPro" id="IPR010998">
    <property type="entry name" value="Integrase_recombinase_N"/>
</dbReference>
<dbReference type="GO" id="GO:0015074">
    <property type="term" value="P:DNA integration"/>
    <property type="evidence" value="ECO:0007669"/>
    <property type="project" value="UniProtKB-KW"/>
</dbReference>
<protein>
    <submittedName>
        <fullName evidence="7">Site-specific recombinase XerC</fullName>
    </submittedName>
</protein>
<evidence type="ECO:0000256" key="1">
    <source>
        <dbReference type="ARBA" id="ARBA00022908"/>
    </source>
</evidence>
<accession>A0A1M6JQ00</accession>
<dbReference type="InterPro" id="IPR057084">
    <property type="entry name" value="Int_N"/>
</dbReference>
<gene>
    <name evidence="7" type="ORF">SAMN02745165_02469</name>
</gene>
<dbReference type="InterPro" id="IPR011010">
    <property type="entry name" value="DNA_brk_join_enz"/>
</dbReference>
<keyword evidence="1" id="KW-0229">DNA integration</keyword>
<dbReference type="Pfam" id="PF24624">
    <property type="entry name" value="Int_N"/>
    <property type="match status" value="1"/>
</dbReference>
<organism evidence="7 8">
    <name type="scientific">Malonomonas rubra DSM 5091</name>
    <dbReference type="NCBI Taxonomy" id="1122189"/>
    <lineage>
        <taxon>Bacteria</taxon>
        <taxon>Pseudomonadati</taxon>
        <taxon>Thermodesulfobacteriota</taxon>
        <taxon>Desulfuromonadia</taxon>
        <taxon>Desulfuromonadales</taxon>
        <taxon>Geopsychrobacteraceae</taxon>
        <taxon>Malonomonas</taxon>
    </lineage>
</organism>
<dbReference type="PANTHER" id="PTHR30349:SF94">
    <property type="entry name" value="INTEGRASE_RECOMBINASE HI_1414-RELATED"/>
    <property type="match status" value="1"/>
</dbReference>
<dbReference type="PROSITE" id="PS51900">
    <property type="entry name" value="CB"/>
    <property type="match status" value="1"/>
</dbReference>
<evidence type="ECO:0000256" key="4">
    <source>
        <dbReference type="PROSITE-ProRule" id="PRU01248"/>
    </source>
</evidence>
<keyword evidence="8" id="KW-1185">Reference proteome</keyword>
<dbReference type="AlphaFoldDB" id="A0A1M6JQ00"/>
<feature type="domain" description="Core-binding (CB)" evidence="6">
    <location>
        <begin position="59"/>
        <end position="139"/>
    </location>
</feature>
<evidence type="ECO:0000313" key="7">
    <source>
        <dbReference type="EMBL" id="SHJ48785.1"/>
    </source>
</evidence>
<dbReference type="InterPro" id="IPR013762">
    <property type="entry name" value="Integrase-like_cat_sf"/>
</dbReference>
<evidence type="ECO:0000259" key="6">
    <source>
        <dbReference type="PROSITE" id="PS51900"/>
    </source>
</evidence>
<dbReference type="Proteomes" id="UP000184171">
    <property type="component" value="Unassembled WGS sequence"/>
</dbReference>
<dbReference type="Gene3D" id="1.10.150.130">
    <property type="match status" value="1"/>
</dbReference>
<dbReference type="CDD" id="cd00796">
    <property type="entry name" value="INT_Rci_Hp1_C"/>
    <property type="match status" value="1"/>
</dbReference>